<name>A0A5M3M890_CONPW</name>
<dbReference type="RefSeq" id="XP_007775052.1">
    <property type="nucleotide sequence ID" value="XM_007776862.1"/>
</dbReference>
<gene>
    <name evidence="2" type="ORF">CONPUDRAFT_93718</name>
</gene>
<keyword evidence="3" id="KW-1185">Reference proteome</keyword>
<dbReference type="Proteomes" id="UP000053558">
    <property type="component" value="Unassembled WGS sequence"/>
</dbReference>
<dbReference type="OrthoDB" id="3043660at2759"/>
<accession>A0A5M3M890</accession>
<feature type="signal peptide" evidence="1">
    <location>
        <begin position="1"/>
        <end position="18"/>
    </location>
</feature>
<sequence length="146" mass="15576">MKMIFTAISALAAASVAAATLCAEANKFGALTITPSTALAGGSNVTGSLDLTCPKEKGYFPTYVDYYLEVPQGNNGYEWPVLLAHNEVDASATSDTFNTALPYITYFNASYVVYAQFTYARTDEKQNTYYLIGGTSSGVNITANNS</sequence>
<proteinExistence type="predicted"/>
<feature type="chain" id="PRO_5024325853" evidence="1">
    <location>
        <begin position="19"/>
        <end position="146"/>
    </location>
</feature>
<protein>
    <submittedName>
        <fullName evidence="2">Uncharacterized protein</fullName>
    </submittedName>
</protein>
<dbReference type="GeneID" id="19211608"/>
<evidence type="ECO:0000313" key="3">
    <source>
        <dbReference type="Proteomes" id="UP000053558"/>
    </source>
</evidence>
<dbReference type="EMBL" id="JH711590">
    <property type="protein sequence ID" value="EIW75005.1"/>
    <property type="molecule type" value="Genomic_DNA"/>
</dbReference>
<evidence type="ECO:0000256" key="1">
    <source>
        <dbReference type="SAM" id="SignalP"/>
    </source>
</evidence>
<dbReference type="KEGG" id="cput:CONPUDRAFT_93718"/>
<organism evidence="2 3">
    <name type="scientific">Coniophora puteana (strain RWD-64-598)</name>
    <name type="common">Brown rot fungus</name>
    <dbReference type="NCBI Taxonomy" id="741705"/>
    <lineage>
        <taxon>Eukaryota</taxon>
        <taxon>Fungi</taxon>
        <taxon>Dikarya</taxon>
        <taxon>Basidiomycota</taxon>
        <taxon>Agaricomycotina</taxon>
        <taxon>Agaricomycetes</taxon>
        <taxon>Agaricomycetidae</taxon>
        <taxon>Boletales</taxon>
        <taxon>Coniophorineae</taxon>
        <taxon>Coniophoraceae</taxon>
        <taxon>Coniophora</taxon>
    </lineage>
</organism>
<comment type="caution">
    <text evidence="2">The sequence shown here is derived from an EMBL/GenBank/DDBJ whole genome shotgun (WGS) entry which is preliminary data.</text>
</comment>
<dbReference type="AlphaFoldDB" id="A0A5M3M890"/>
<reference evidence="3" key="1">
    <citation type="journal article" date="2012" name="Science">
        <title>The Paleozoic origin of enzymatic lignin decomposition reconstructed from 31 fungal genomes.</title>
        <authorList>
            <person name="Floudas D."/>
            <person name="Binder M."/>
            <person name="Riley R."/>
            <person name="Barry K."/>
            <person name="Blanchette R.A."/>
            <person name="Henrissat B."/>
            <person name="Martinez A.T."/>
            <person name="Otillar R."/>
            <person name="Spatafora J.W."/>
            <person name="Yadav J.S."/>
            <person name="Aerts A."/>
            <person name="Benoit I."/>
            <person name="Boyd A."/>
            <person name="Carlson A."/>
            <person name="Copeland A."/>
            <person name="Coutinho P.M."/>
            <person name="de Vries R.P."/>
            <person name="Ferreira P."/>
            <person name="Findley K."/>
            <person name="Foster B."/>
            <person name="Gaskell J."/>
            <person name="Glotzer D."/>
            <person name="Gorecki P."/>
            <person name="Heitman J."/>
            <person name="Hesse C."/>
            <person name="Hori C."/>
            <person name="Igarashi K."/>
            <person name="Jurgens J.A."/>
            <person name="Kallen N."/>
            <person name="Kersten P."/>
            <person name="Kohler A."/>
            <person name="Kuees U."/>
            <person name="Kumar T.K.A."/>
            <person name="Kuo A."/>
            <person name="LaButti K."/>
            <person name="Larrondo L.F."/>
            <person name="Lindquist E."/>
            <person name="Ling A."/>
            <person name="Lombard V."/>
            <person name="Lucas S."/>
            <person name="Lundell T."/>
            <person name="Martin R."/>
            <person name="McLaughlin D.J."/>
            <person name="Morgenstern I."/>
            <person name="Morin E."/>
            <person name="Murat C."/>
            <person name="Nagy L.G."/>
            <person name="Nolan M."/>
            <person name="Ohm R.A."/>
            <person name="Patyshakuliyeva A."/>
            <person name="Rokas A."/>
            <person name="Ruiz-Duenas F.J."/>
            <person name="Sabat G."/>
            <person name="Salamov A."/>
            <person name="Samejima M."/>
            <person name="Schmutz J."/>
            <person name="Slot J.C."/>
            <person name="St John F."/>
            <person name="Stenlid J."/>
            <person name="Sun H."/>
            <person name="Sun S."/>
            <person name="Syed K."/>
            <person name="Tsang A."/>
            <person name="Wiebenga A."/>
            <person name="Young D."/>
            <person name="Pisabarro A."/>
            <person name="Eastwood D.C."/>
            <person name="Martin F."/>
            <person name="Cullen D."/>
            <person name="Grigoriev I.V."/>
            <person name="Hibbett D.S."/>
        </authorList>
    </citation>
    <scope>NUCLEOTIDE SEQUENCE [LARGE SCALE GENOMIC DNA]</scope>
    <source>
        <strain evidence="3">RWD-64-598 SS2</strain>
    </source>
</reference>
<evidence type="ECO:0000313" key="2">
    <source>
        <dbReference type="EMBL" id="EIW75005.1"/>
    </source>
</evidence>
<keyword evidence="1" id="KW-0732">Signal</keyword>